<dbReference type="InterPro" id="IPR050114">
    <property type="entry name" value="UPF0173_UPF0282_UlaG_hydrolase"/>
</dbReference>
<dbReference type="SUPFAM" id="SSF56281">
    <property type="entry name" value="Metallo-hydrolase/oxidoreductase"/>
    <property type="match status" value="1"/>
</dbReference>
<dbReference type="PANTHER" id="PTHR43546">
    <property type="entry name" value="UPF0173 METAL-DEPENDENT HYDROLASE MJ1163-RELATED"/>
    <property type="match status" value="1"/>
</dbReference>
<dbReference type="EMBL" id="CP003179">
    <property type="protein sequence ID" value="AEW04206.1"/>
    <property type="molecule type" value="Genomic_DNA"/>
</dbReference>
<dbReference type="HAMAP" id="MF_00457">
    <property type="entry name" value="UPF0173"/>
    <property type="match status" value="1"/>
</dbReference>
<dbReference type="Pfam" id="PF13483">
    <property type="entry name" value="Lactamase_B_3"/>
    <property type="match status" value="1"/>
</dbReference>
<feature type="domain" description="Metallo-beta-lactamase" evidence="3">
    <location>
        <begin position="12"/>
        <end position="201"/>
    </location>
</feature>
<dbReference type="PANTHER" id="PTHR43546:SF3">
    <property type="entry name" value="UPF0173 METAL-DEPENDENT HYDROLASE MJ1163"/>
    <property type="match status" value="1"/>
</dbReference>
<protein>
    <recommendedName>
        <fullName evidence="2">UPF0173 metal-dependent hydrolase Sulac_0699</fullName>
    </recommendedName>
</protein>
<reference evidence="4 5" key="2">
    <citation type="journal article" date="2012" name="Stand. Genomic Sci.">
        <title>Complete genome sequence of the moderately thermophilic mineral-sulfide-oxidizing firmicute Sulfobacillus acidophilus type strain (NAL(T)).</title>
        <authorList>
            <person name="Anderson I."/>
            <person name="Chertkov O."/>
            <person name="Chen A."/>
            <person name="Saunders E."/>
            <person name="Lapidus A."/>
            <person name="Nolan M."/>
            <person name="Lucas S."/>
            <person name="Hammon N."/>
            <person name="Deshpande S."/>
            <person name="Cheng J.F."/>
            <person name="Han C."/>
            <person name="Tapia R."/>
            <person name="Goodwin L.A."/>
            <person name="Pitluck S."/>
            <person name="Liolios K."/>
            <person name="Pagani I."/>
            <person name="Ivanova N."/>
            <person name="Mikhailova N."/>
            <person name="Pati A."/>
            <person name="Palaniappan K."/>
            <person name="Land M."/>
            <person name="Pan C."/>
            <person name="Rohde M."/>
            <person name="Pukall R."/>
            <person name="Goker M."/>
            <person name="Detter J.C."/>
            <person name="Woyke T."/>
            <person name="Bristow J."/>
            <person name="Eisen J.A."/>
            <person name="Markowitz V."/>
            <person name="Hugenholtz P."/>
            <person name="Kyrpides N.C."/>
            <person name="Klenk H.P."/>
            <person name="Mavromatis K."/>
        </authorList>
    </citation>
    <scope>NUCLEOTIDE SEQUENCE [LARGE SCALE GENOMIC DNA]</scope>
    <source>
        <strain evidence="5">ATCC 700253 / DSM 10332 / NAL</strain>
    </source>
</reference>
<evidence type="ECO:0000259" key="3">
    <source>
        <dbReference type="SMART" id="SM00849"/>
    </source>
</evidence>
<reference evidence="5" key="1">
    <citation type="submission" date="2011-12" db="EMBL/GenBank/DDBJ databases">
        <title>The complete genome of chromosome of Sulfobacillus acidophilus DSM 10332.</title>
        <authorList>
            <person name="Lucas S."/>
            <person name="Han J."/>
            <person name="Lapidus A."/>
            <person name="Bruce D."/>
            <person name="Goodwin L."/>
            <person name="Pitluck S."/>
            <person name="Peters L."/>
            <person name="Kyrpides N."/>
            <person name="Mavromatis K."/>
            <person name="Ivanova N."/>
            <person name="Mikhailova N."/>
            <person name="Chertkov O."/>
            <person name="Saunders E."/>
            <person name="Detter J.C."/>
            <person name="Tapia R."/>
            <person name="Han C."/>
            <person name="Land M."/>
            <person name="Hauser L."/>
            <person name="Markowitz V."/>
            <person name="Cheng J.-F."/>
            <person name="Hugenholtz P."/>
            <person name="Woyke T."/>
            <person name="Wu D."/>
            <person name="Pukall R."/>
            <person name="Gehrich-Schroeter G."/>
            <person name="Schneider S."/>
            <person name="Klenk H.-P."/>
            <person name="Eisen J.A."/>
        </authorList>
    </citation>
    <scope>NUCLEOTIDE SEQUENCE [LARGE SCALE GENOMIC DNA]</scope>
    <source>
        <strain evidence="5">ATCC 700253 / DSM 10332 / NAL</strain>
    </source>
</reference>
<evidence type="ECO:0000313" key="5">
    <source>
        <dbReference type="Proteomes" id="UP000005439"/>
    </source>
</evidence>
<organism evidence="4 5">
    <name type="scientific">Sulfobacillus acidophilus (strain ATCC 700253 / DSM 10332 / NAL)</name>
    <dbReference type="NCBI Taxonomy" id="679936"/>
    <lineage>
        <taxon>Bacteria</taxon>
        <taxon>Bacillati</taxon>
        <taxon>Bacillota</taxon>
        <taxon>Clostridia</taxon>
        <taxon>Eubacteriales</taxon>
        <taxon>Clostridiales Family XVII. Incertae Sedis</taxon>
        <taxon>Sulfobacillus</taxon>
    </lineage>
</organism>
<dbReference type="NCBIfam" id="NF001911">
    <property type="entry name" value="PRK00685.1"/>
    <property type="match status" value="1"/>
</dbReference>
<dbReference type="Proteomes" id="UP000005439">
    <property type="component" value="Chromosome"/>
</dbReference>
<comment type="similarity">
    <text evidence="2">Belongs to the UPF0173 family.</text>
</comment>
<gene>
    <name evidence="4" type="ordered locus">Sulac_0699</name>
</gene>
<keyword evidence="1 2" id="KW-0378">Hydrolase</keyword>
<dbReference type="InterPro" id="IPR001279">
    <property type="entry name" value="Metallo-B-lactamas"/>
</dbReference>
<dbReference type="GO" id="GO:0016787">
    <property type="term" value="F:hydrolase activity"/>
    <property type="evidence" value="ECO:0007669"/>
    <property type="project" value="UniProtKB-UniRule"/>
</dbReference>
<dbReference type="STRING" id="679936.Sulac_0699"/>
<evidence type="ECO:0000256" key="1">
    <source>
        <dbReference type="ARBA" id="ARBA00022801"/>
    </source>
</evidence>
<sequence>MQLEGTKVTWLGHATFLLETPGQKRIVIDPWLEGNPKCPPAFYQLDRADIILITHGHFDHMGSAADLAKRTGATVVSNFEIAPYLQAQGVENTVGMNKGGTVTVGDIKITMVHADHSSGITTADGQTVYGGEASGFVVTLENGLTFYHAGDTNVFGDMEHIRHLYAPDVAMLPIGGHFTMAPKEAAYAVRLLKPKVVVPMHYGTFPALTGTPEALKDLLAGEAVEVIALEPGSTWQ</sequence>
<dbReference type="KEGG" id="sap:Sulac_0699"/>
<dbReference type="SMART" id="SM00849">
    <property type="entry name" value="Lactamase_B"/>
    <property type="match status" value="1"/>
</dbReference>
<evidence type="ECO:0000256" key="2">
    <source>
        <dbReference type="HAMAP-Rule" id="MF_00457"/>
    </source>
</evidence>
<dbReference type="HOGENOM" id="CLU_070010_4_0_9"/>
<evidence type="ECO:0000313" key="4">
    <source>
        <dbReference type="EMBL" id="AEW04206.1"/>
    </source>
</evidence>
<dbReference type="InterPro" id="IPR022877">
    <property type="entry name" value="UPF0173"/>
</dbReference>
<dbReference type="InterPro" id="IPR036866">
    <property type="entry name" value="RibonucZ/Hydroxyglut_hydro"/>
</dbReference>
<dbReference type="Gene3D" id="3.60.15.10">
    <property type="entry name" value="Ribonuclease Z/Hydroxyacylglutathione hydrolase-like"/>
    <property type="match status" value="1"/>
</dbReference>
<proteinExistence type="inferred from homology"/>
<dbReference type="PATRIC" id="fig|679936.5.peg.749"/>
<keyword evidence="5" id="KW-1185">Reference proteome</keyword>
<dbReference type="AlphaFoldDB" id="G8U0I4"/>
<name>G8U0I4_SULAD</name>
<accession>G8U0I4</accession>